<protein>
    <submittedName>
        <fullName evidence="2">EVE domain-containing protein</fullName>
    </submittedName>
</protein>
<dbReference type="InterPro" id="IPR015947">
    <property type="entry name" value="PUA-like_sf"/>
</dbReference>
<dbReference type="PANTHER" id="PTHR14087:SF7">
    <property type="entry name" value="THYMOCYTE NUCLEAR PROTEIN 1"/>
    <property type="match status" value="1"/>
</dbReference>
<dbReference type="SUPFAM" id="SSF88697">
    <property type="entry name" value="PUA domain-like"/>
    <property type="match status" value="1"/>
</dbReference>
<dbReference type="Gene3D" id="3.10.590.10">
    <property type="entry name" value="ph1033 like domains"/>
    <property type="match status" value="1"/>
</dbReference>
<name>A0A9Y2B1X0_9SPHN</name>
<proteinExistence type="predicted"/>
<evidence type="ECO:0000259" key="1">
    <source>
        <dbReference type="Pfam" id="PF01878"/>
    </source>
</evidence>
<dbReference type="InterPro" id="IPR002740">
    <property type="entry name" value="EVE_domain"/>
</dbReference>
<organism evidence="2 3">
    <name type="scientific">Altererythrobacter rubellus</name>
    <dbReference type="NCBI Taxonomy" id="2173831"/>
    <lineage>
        <taxon>Bacteria</taxon>
        <taxon>Pseudomonadati</taxon>
        <taxon>Pseudomonadota</taxon>
        <taxon>Alphaproteobacteria</taxon>
        <taxon>Sphingomonadales</taxon>
        <taxon>Erythrobacteraceae</taxon>
        <taxon>Altererythrobacter</taxon>
    </lineage>
</organism>
<accession>A0A9Y2B1X0</accession>
<evidence type="ECO:0000313" key="3">
    <source>
        <dbReference type="Proteomes" id="UP001231445"/>
    </source>
</evidence>
<dbReference type="KEGG" id="arue:QQX03_09535"/>
<dbReference type="PANTHER" id="PTHR14087">
    <property type="entry name" value="THYMOCYTE NUCLEAR PROTEIN 1"/>
    <property type="match status" value="1"/>
</dbReference>
<reference evidence="2 3" key="1">
    <citation type="submission" date="2023-06" db="EMBL/GenBank/DDBJ databases">
        <title>Altererythrobacter rubellus NBRC 112769 genome.</title>
        <authorList>
            <person name="Zhang K."/>
        </authorList>
    </citation>
    <scope>NUCLEOTIDE SEQUENCE [LARGE SCALE GENOMIC DNA]</scope>
    <source>
        <strain evidence="2 3">NBRC 112769</strain>
    </source>
</reference>
<dbReference type="RefSeq" id="WP_285975508.1">
    <property type="nucleotide sequence ID" value="NZ_CP127221.1"/>
</dbReference>
<keyword evidence="3" id="KW-1185">Reference proteome</keyword>
<feature type="domain" description="EVE" evidence="1">
    <location>
        <begin position="3"/>
        <end position="133"/>
    </location>
</feature>
<sequence>MARYWLMKSEPFKYSWDDLVAEKEGLWDGVRNHRAKNNLAAMKVGEEAFFYHSREGLEIVGVATISVEGILDPTDPEGKWAAVKIKPKSKLNRPVTLKQIKAEPKLAECELIRLGRLSVAELTKAEWDTILEMGGGLSGEVQSPRVTACEAR</sequence>
<dbReference type="InterPro" id="IPR052181">
    <property type="entry name" value="5hmC_binding"/>
</dbReference>
<dbReference type="Proteomes" id="UP001231445">
    <property type="component" value="Chromosome"/>
</dbReference>
<dbReference type="EMBL" id="CP127221">
    <property type="protein sequence ID" value="WIW95192.1"/>
    <property type="molecule type" value="Genomic_DNA"/>
</dbReference>
<dbReference type="Pfam" id="PF01878">
    <property type="entry name" value="EVE"/>
    <property type="match status" value="1"/>
</dbReference>
<dbReference type="InterPro" id="IPR047197">
    <property type="entry name" value="THYN1-like_EVE"/>
</dbReference>
<dbReference type="CDD" id="cd21133">
    <property type="entry name" value="EVE"/>
    <property type="match status" value="1"/>
</dbReference>
<gene>
    <name evidence="2" type="ORF">QQX03_09535</name>
</gene>
<dbReference type="AlphaFoldDB" id="A0A9Y2B1X0"/>
<evidence type="ECO:0000313" key="2">
    <source>
        <dbReference type="EMBL" id="WIW95192.1"/>
    </source>
</evidence>